<keyword evidence="2" id="KW-1185">Reference proteome</keyword>
<dbReference type="PANTHER" id="PTHR35526">
    <property type="entry name" value="ANTI-SIGMA-F FACTOR RSBW-RELATED"/>
    <property type="match status" value="1"/>
</dbReference>
<dbReference type="GO" id="GO:0004674">
    <property type="term" value="F:protein serine/threonine kinase activity"/>
    <property type="evidence" value="ECO:0007669"/>
    <property type="project" value="UniProtKB-KW"/>
</dbReference>
<evidence type="ECO:0000313" key="1">
    <source>
        <dbReference type="EMBL" id="GII75171.1"/>
    </source>
</evidence>
<dbReference type="Proteomes" id="UP000655287">
    <property type="component" value="Unassembled WGS sequence"/>
</dbReference>
<organism evidence="1 2">
    <name type="scientific">Sphaerisporangium rufum</name>
    <dbReference type="NCBI Taxonomy" id="1381558"/>
    <lineage>
        <taxon>Bacteria</taxon>
        <taxon>Bacillati</taxon>
        <taxon>Actinomycetota</taxon>
        <taxon>Actinomycetes</taxon>
        <taxon>Streptosporangiales</taxon>
        <taxon>Streptosporangiaceae</taxon>
        <taxon>Sphaerisporangium</taxon>
    </lineage>
</organism>
<dbReference type="Gene3D" id="3.30.565.10">
    <property type="entry name" value="Histidine kinase-like ATPase, C-terminal domain"/>
    <property type="match status" value="1"/>
</dbReference>
<dbReference type="EMBL" id="BOOU01000002">
    <property type="protein sequence ID" value="GII75171.1"/>
    <property type="molecule type" value="Genomic_DNA"/>
</dbReference>
<proteinExistence type="predicted"/>
<reference evidence="1" key="1">
    <citation type="submission" date="2021-01" db="EMBL/GenBank/DDBJ databases">
        <title>Whole genome shotgun sequence of Sphaerisporangium rufum NBRC 109079.</title>
        <authorList>
            <person name="Komaki H."/>
            <person name="Tamura T."/>
        </authorList>
    </citation>
    <scope>NUCLEOTIDE SEQUENCE</scope>
    <source>
        <strain evidence="1">NBRC 109079</strain>
    </source>
</reference>
<dbReference type="SUPFAM" id="SSF55874">
    <property type="entry name" value="ATPase domain of HSP90 chaperone/DNA topoisomerase II/histidine kinase"/>
    <property type="match status" value="1"/>
</dbReference>
<accession>A0A919QW06</accession>
<comment type="caution">
    <text evidence="1">The sequence shown here is derived from an EMBL/GenBank/DDBJ whole genome shotgun (WGS) entry which is preliminary data.</text>
</comment>
<dbReference type="CDD" id="cd16936">
    <property type="entry name" value="HATPase_RsbW-like"/>
    <property type="match status" value="1"/>
</dbReference>
<name>A0A919QW06_9ACTN</name>
<evidence type="ECO:0000313" key="2">
    <source>
        <dbReference type="Proteomes" id="UP000655287"/>
    </source>
</evidence>
<sequence length="79" mass="8520">MSLWLTPDKLCVRVTDHGSGRPQQLDLGLDATHGRGMPIVAALATTCGVLPLPCGTGKTVWARWHRTHTVPSAAHGQRR</sequence>
<dbReference type="InterPro" id="IPR050267">
    <property type="entry name" value="Anti-sigma-factor_SerPK"/>
</dbReference>
<evidence type="ECO:0008006" key="3">
    <source>
        <dbReference type="Google" id="ProtNLM"/>
    </source>
</evidence>
<dbReference type="PANTHER" id="PTHR35526:SF3">
    <property type="entry name" value="ANTI-SIGMA-F FACTOR RSBW"/>
    <property type="match status" value="1"/>
</dbReference>
<protein>
    <recommendedName>
        <fullName evidence="3">ATP-binding protein</fullName>
    </recommendedName>
</protein>
<gene>
    <name evidence="1" type="ORF">Sru01_01530</name>
</gene>
<dbReference type="AlphaFoldDB" id="A0A919QW06"/>
<dbReference type="InterPro" id="IPR036890">
    <property type="entry name" value="HATPase_C_sf"/>
</dbReference>
<dbReference type="RefSeq" id="WP_203981841.1">
    <property type="nucleotide sequence ID" value="NZ_BOOU01000002.1"/>
</dbReference>